<accession>A0AAP0IKA4</accession>
<dbReference type="PANTHER" id="PTHR10161">
    <property type="entry name" value="TARTRATE-RESISTANT ACID PHOSPHATASE TYPE 5"/>
    <property type="match status" value="1"/>
</dbReference>
<keyword evidence="2" id="KW-0378">Hydrolase</keyword>
<dbReference type="GO" id="GO:0016787">
    <property type="term" value="F:hydrolase activity"/>
    <property type="evidence" value="ECO:0007669"/>
    <property type="project" value="UniProtKB-KW"/>
</dbReference>
<sequence>MRESGRGPPVWSVPVRPSGERRCGGSGAMAACLGRTSVALLCLLWILFMYNEIPTTVAKFQTIQHPPKADGYLSILVLGDWGRRGAYNQSQVAFQDLKQALSESTAEWKIVVGHHAIRSIGLHGDTKELVKQLLPILNEYNVDLYMNGHDHCLEHISSTKGSIQFLTTGAGSKAWRANVRDHEEGVKFYYDGQGFLSAELKQSEARIAYYDVFGQILHEFTLSKTLRSAI</sequence>
<feature type="domain" description="Calcineurin-like phosphoesterase" evidence="3">
    <location>
        <begin position="98"/>
        <end position="152"/>
    </location>
</feature>
<dbReference type="PANTHER" id="PTHR10161:SF14">
    <property type="entry name" value="TARTRATE-RESISTANT ACID PHOSPHATASE TYPE 5"/>
    <property type="match status" value="1"/>
</dbReference>
<dbReference type="Gene3D" id="3.60.21.10">
    <property type="match status" value="1"/>
</dbReference>
<dbReference type="Pfam" id="PF00149">
    <property type="entry name" value="Metallophos"/>
    <property type="match status" value="1"/>
</dbReference>
<name>A0AAP0IKA4_9MAGN</name>
<keyword evidence="1" id="KW-0732">Signal</keyword>
<protein>
    <recommendedName>
        <fullName evidence="3">Calcineurin-like phosphoesterase domain-containing protein</fullName>
    </recommendedName>
</protein>
<dbReference type="SUPFAM" id="SSF56300">
    <property type="entry name" value="Metallo-dependent phosphatases"/>
    <property type="match status" value="1"/>
</dbReference>
<dbReference type="EMBL" id="JBBNAE010000006">
    <property type="protein sequence ID" value="KAK9116685.1"/>
    <property type="molecule type" value="Genomic_DNA"/>
</dbReference>
<dbReference type="AlphaFoldDB" id="A0AAP0IKA4"/>
<dbReference type="InterPro" id="IPR051558">
    <property type="entry name" value="Metallophosphoesterase_PAP"/>
</dbReference>
<dbReference type="InterPro" id="IPR029052">
    <property type="entry name" value="Metallo-depent_PP-like"/>
</dbReference>
<evidence type="ECO:0000313" key="5">
    <source>
        <dbReference type="Proteomes" id="UP001417504"/>
    </source>
</evidence>
<comment type="caution">
    <text evidence="4">The sequence shown here is derived from an EMBL/GenBank/DDBJ whole genome shotgun (WGS) entry which is preliminary data.</text>
</comment>
<evidence type="ECO:0000259" key="3">
    <source>
        <dbReference type="Pfam" id="PF00149"/>
    </source>
</evidence>
<organism evidence="4 5">
    <name type="scientific">Stephania japonica</name>
    <dbReference type="NCBI Taxonomy" id="461633"/>
    <lineage>
        <taxon>Eukaryota</taxon>
        <taxon>Viridiplantae</taxon>
        <taxon>Streptophyta</taxon>
        <taxon>Embryophyta</taxon>
        <taxon>Tracheophyta</taxon>
        <taxon>Spermatophyta</taxon>
        <taxon>Magnoliopsida</taxon>
        <taxon>Ranunculales</taxon>
        <taxon>Menispermaceae</taxon>
        <taxon>Menispermoideae</taxon>
        <taxon>Cissampelideae</taxon>
        <taxon>Stephania</taxon>
    </lineage>
</organism>
<dbReference type="InterPro" id="IPR004843">
    <property type="entry name" value="Calcineurin-like_PHP"/>
</dbReference>
<evidence type="ECO:0000256" key="1">
    <source>
        <dbReference type="ARBA" id="ARBA00022729"/>
    </source>
</evidence>
<evidence type="ECO:0000256" key="2">
    <source>
        <dbReference type="ARBA" id="ARBA00022801"/>
    </source>
</evidence>
<reference evidence="4 5" key="1">
    <citation type="submission" date="2024-01" db="EMBL/GenBank/DDBJ databases">
        <title>Genome assemblies of Stephania.</title>
        <authorList>
            <person name="Yang L."/>
        </authorList>
    </citation>
    <scope>NUCLEOTIDE SEQUENCE [LARGE SCALE GENOMIC DNA]</scope>
    <source>
        <strain evidence="4">QJT</strain>
        <tissue evidence="4">Leaf</tissue>
    </source>
</reference>
<gene>
    <name evidence="4" type="ORF">Sjap_015632</name>
</gene>
<dbReference type="Proteomes" id="UP001417504">
    <property type="component" value="Unassembled WGS sequence"/>
</dbReference>
<keyword evidence="5" id="KW-1185">Reference proteome</keyword>
<proteinExistence type="predicted"/>
<evidence type="ECO:0000313" key="4">
    <source>
        <dbReference type="EMBL" id="KAK9116685.1"/>
    </source>
</evidence>